<dbReference type="AlphaFoldDB" id="A0A803NFM9"/>
<reference evidence="1" key="2">
    <citation type="submission" date="2021-03" db="UniProtKB">
        <authorList>
            <consortium name="EnsemblPlants"/>
        </authorList>
    </citation>
    <scope>IDENTIFICATION</scope>
</reference>
<dbReference type="Gramene" id="evm.model.01.1114">
    <property type="protein sequence ID" value="cds.evm.model.01.1114"/>
    <property type="gene ID" value="evm.TU.01.1114"/>
</dbReference>
<evidence type="ECO:0000313" key="2">
    <source>
        <dbReference type="Proteomes" id="UP000596661"/>
    </source>
</evidence>
<organism evidence="1 2">
    <name type="scientific">Cannabis sativa</name>
    <name type="common">Hemp</name>
    <name type="synonym">Marijuana</name>
    <dbReference type="NCBI Taxonomy" id="3483"/>
    <lineage>
        <taxon>Eukaryota</taxon>
        <taxon>Viridiplantae</taxon>
        <taxon>Streptophyta</taxon>
        <taxon>Embryophyta</taxon>
        <taxon>Tracheophyta</taxon>
        <taxon>Spermatophyta</taxon>
        <taxon>Magnoliopsida</taxon>
        <taxon>eudicotyledons</taxon>
        <taxon>Gunneridae</taxon>
        <taxon>Pentapetalae</taxon>
        <taxon>rosids</taxon>
        <taxon>fabids</taxon>
        <taxon>Rosales</taxon>
        <taxon>Cannabaceae</taxon>
        <taxon>Cannabis</taxon>
    </lineage>
</organism>
<protein>
    <submittedName>
        <fullName evidence="1">Uncharacterized protein</fullName>
    </submittedName>
</protein>
<reference evidence="1" key="1">
    <citation type="submission" date="2018-11" db="EMBL/GenBank/DDBJ databases">
        <authorList>
            <person name="Grassa J C."/>
        </authorList>
    </citation>
    <scope>NUCLEOTIDE SEQUENCE [LARGE SCALE GENOMIC DNA]</scope>
</reference>
<accession>A0A803NFM9</accession>
<dbReference type="EnsemblPlants" id="evm.model.01.1114">
    <property type="protein sequence ID" value="cds.evm.model.01.1114"/>
    <property type="gene ID" value="evm.TU.01.1114"/>
</dbReference>
<evidence type="ECO:0000313" key="1">
    <source>
        <dbReference type="EnsemblPlants" id="cds.evm.model.01.1114"/>
    </source>
</evidence>
<dbReference type="EMBL" id="UZAU01000023">
    <property type="status" value="NOT_ANNOTATED_CDS"/>
    <property type="molecule type" value="Genomic_DNA"/>
</dbReference>
<sequence length="149" mass="15925">MPTKVTATNPGMNQGFFATYPPTATIIQSLNPPMQQSLNSGTYLSSSMVDATICTTTAATSATFTTGVTSTHNVQPDQENINLNRVFKRQFDSISMRNTLKRCRANNSAVASSLSNEVDLDLSISAVSFDSKDQSDSSAVIASQSRKSS</sequence>
<name>A0A803NFM9_CANSA</name>
<proteinExistence type="predicted"/>
<keyword evidence="2" id="KW-1185">Reference proteome</keyword>
<dbReference type="Proteomes" id="UP000596661">
    <property type="component" value="Chromosome 1"/>
</dbReference>